<dbReference type="EMBL" id="JACHLN010000002">
    <property type="protein sequence ID" value="MBB4839277.1"/>
    <property type="molecule type" value="Genomic_DNA"/>
</dbReference>
<dbReference type="PROSITE" id="PS51186">
    <property type="entry name" value="GNAT"/>
    <property type="match status" value="1"/>
</dbReference>
<dbReference type="Gene3D" id="3.40.630.30">
    <property type="match status" value="1"/>
</dbReference>
<sequence length="170" mass="18739">MAAELAEETTLTTRSGVTLDVRPATPGDEGALRDLFESVSSDDRRFRFLTACDQLSNAQIAAMTQVDHWQTDSLLAFVDGELVASAVLACDKPMTSAEVAISIRSDRKAQGIGWSLLDYLTDEAERRGVKSVMSIESRENHQAISLEREMGFEARPVEGDSTLVLLERRF</sequence>
<dbReference type="GO" id="GO:0016747">
    <property type="term" value="F:acyltransferase activity, transferring groups other than amino-acyl groups"/>
    <property type="evidence" value="ECO:0007669"/>
    <property type="project" value="InterPro"/>
</dbReference>
<dbReference type="InterPro" id="IPR000182">
    <property type="entry name" value="GNAT_dom"/>
</dbReference>
<accession>A0A7W7K236</accession>
<evidence type="ECO:0000313" key="3">
    <source>
        <dbReference type="Proteomes" id="UP000575241"/>
    </source>
</evidence>
<dbReference type="Pfam" id="PF00583">
    <property type="entry name" value="Acetyltransf_1"/>
    <property type="match status" value="1"/>
</dbReference>
<proteinExistence type="predicted"/>
<keyword evidence="3" id="KW-1185">Reference proteome</keyword>
<keyword evidence="2" id="KW-0808">Transferase</keyword>
<evidence type="ECO:0000313" key="2">
    <source>
        <dbReference type="EMBL" id="MBB4839277.1"/>
    </source>
</evidence>
<feature type="domain" description="N-acetyltransferase" evidence="1">
    <location>
        <begin position="19"/>
        <end position="170"/>
    </location>
</feature>
<protein>
    <submittedName>
        <fullName evidence="2">Acetyltransferase</fullName>
    </submittedName>
</protein>
<dbReference type="InterPro" id="IPR016181">
    <property type="entry name" value="Acyl_CoA_acyltransferase"/>
</dbReference>
<dbReference type="CDD" id="cd04301">
    <property type="entry name" value="NAT_SF"/>
    <property type="match status" value="1"/>
</dbReference>
<evidence type="ECO:0000259" key="1">
    <source>
        <dbReference type="PROSITE" id="PS51186"/>
    </source>
</evidence>
<name>A0A7W7K236_9SPHN</name>
<comment type="caution">
    <text evidence="2">The sequence shown here is derived from an EMBL/GenBank/DDBJ whole genome shotgun (WGS) entry which is preliminary data.</text>
</comment>
<gene>
    <name evidence="2" type="ORF">HNP52_002346</name>
</gene>
<reference evidence="2 3" key="1">
    <citation type="submission" date="2020-08" db="EMBL/GenBank/DDBJ databases">
        <title>Functional genomics of gut bacteria from endangered species of beetles.</title>
        <authorList>
            <person name="Carlos-Shanley C."/>
        </authorList>
    </citation>
    <scope>NUCLEOTIDE SEQUENCE [LARGE SCALE GENOMIC DNA]</scope>
    <source>
        <strain evidence="2 3">S00224</strain>
    </source>
</reference>
<dbReference type="Proteomes" id="UP000575241">
    <property type="component" value="Unassembled WGS sequence"/>
</dbReference>
<dbReference type="AlphaFoldDB" id="A0A7W7K236"/>
<dbReference type="RefSeq" id="WP_184167090.1">
    <property type="nucleotide sequence ID" value="NZ_JACHLN010000002.1"/>
</dbReference>
<organism evidence="2 3">
    <name type="scientific">Sphingomonas kyeonggiensis</name>
    <dbReference type="NCBI Taxonomy" id="1268553"/>
    <lineage>
        <taxon>Bacteria</taxon>
        <taxon>Pseudomonadati</taxon>
        <taxon>Pseudomonadota</taxon>
        <taxon>Alphaproteobacteria</taxon>
        <taxon>Sphingomonadales</taxon>
        <taxon>Sphingomonadaceae</taxon>
        <taxon>Sphingomonas</taxon>
    </lineage>
</organism>
<dbReference type="SUPFAM" id="SSF55729">
    <property type="entry name" value="Acyl-CoA N-acyltransferases (Nat)"/>
    <property type="match status" value="1"/>
</dbReference>